<feature type="domain" description="ERAP1-like C-terminal" evidence="2">
    <location>
        <begin position="4"/>
        <end position="187"/>
    </location>
</feature>
<dbReference type="GO" id="GO:0005615">
    <property type="term" value="C:extracellular space"/>
    <property type="evidence" value="ECO:0007669"/>
    <property type="project" value="TreeGrafter"/>
</dbReference>
<dbReference type="VEuPathDB" id="VectorBase:AMAM017507"/>
<dbReference type="PANTHER" id="PTHR11533:SF301">
    <property type="entry name" value="AMINOPEPTIDASE"/>
    <property type="match status" value="1"/>
</dbReference>
<evidence type="ECO:0000256" key="1">
    <source>
        <dbReference type="ARBA" id="ARBA00010136"/>
    </source>
</evidence>
<accession>A0A182T145</accession>
<sequence>TRSTNVFNAVGFDASPTDPHETQQLRRTVIEWSCRMGSIECRTEALSRMLNDLSGSVLLPSYIRDSVYCGGATIASRPQLEPVWLRLQTVTDVGERLSIIETLACSENVELLDELLDSIFTNQNPGEWEFILSAVYRSSAIGYEAFDGWFTRNAQQIIQSIGLDPAFLNIVADINERVANVQKYNEVSIKELLTYQALS</sequence>
<protein>
    <recommendedName>
        <fullName evidence="2">ERAP1-like C-terminal domain-containing protein</fullName>
    </recommendedName>
</protein>
<dbReference type="PANTHER" id="PTHR11533">
    <property type="entry name" value="PROTEASE M1 ZINC METALLOPROTEASE"/>
    <property type="match status" value="1"/>
</dbReference>
<dbReference type="InterPro" id="IPR024571">
    <property type="entry name" value="ERAP1-like_C_dom"/>
</dbReference>
<proteinExistence type="inferred from homology"/>
<organism evidence="3 4">
    <name type="scientific">Anopheles maculatus</name>
    <dbReference type="NCBI Taxonomy" id="74869"/>
    <lineage>
        <taxon>Eukaryota</taxon>
        <taxon>Metazoa</taxon>
        <taxon>Ecdysozoa</taxon>
        <taxon>Arthropoda</taxon>
        <taxon>Hexapoda</taxon>
        <taxon>Insecta</taxon>
        <taxon>Pterygota</taxon>
        <taxon>Neoptera</taxon>
        <taxon>Endopterygota</taxon>
        <taxon>Diptera</taxon>
        <taxon>Nematocera</taxon>
        <taxon>Culicoidea</taxon>
        <taxon>Culicidae</taxon>
        <taxon>Anophelinae</taxon>
        <taxon>Anopheles</taxon>
        <taxon>Anopheles maculatus group</taxon>
    </lineage>
</organism>
<evidence type="ECO:0000313" key="3">
    <source>
        <dbReference type="EnsemblMetazoa" id="AMAM017507-PA"/>
    </source>
</evidence>
<dbReference type="GO" id="GO:0005737">
    <property type="term" value="C:cytoplasm"/>
    <property type="evidence" value="ECO:0007669"/>
    <property type="project" value="TreeGrafter"/>
</dbReference>
<dbReference type="GO" id="GO:0070006">
    <property type="term" value="F:metalloaminopeptidase activity"/>
    <property type="evidence" value="ECO:0007669"/>
    <property type="project" value="TreeGrafter"/>
</dbReference>
<dbReference type="AlphaFoldDB" id="A0A182T145"/>
<dbReference type="GO" id="GO:0042277">
    <property type="term" value="F:peptide binding"/>
    <property type="evidence" value="ECO:0007669"/>
    <property type="project" value="TreeGrafter"/>
</dbReference>
<dbReference type="Proteomes" id="UP000075901">
    <property type="component" value="Unassembled WGS sequence"/>
</dbReference>
<dbReference type="GO" id="GO:0006508">
    <property type="term" value="P:proteolysis"/>
    <property type="evidence" value="ECO:0007669"/>
    <property type="project" value="TreeGrafter"/>
</dbReference>
<dbReference type="InterPro" id="IPR050344">
    <property type="entry name" value="Peptidase_M1_aminopeptidases"/>
</dbReference>
<keyword evidence="4" id="KW-1185">Reference proteome</keyword>
<dbReference type="GO" id="GO:0016020">
    <property type="term" value="C:membrane"/>
    <property type="evidence" value="ECO:0007669"/>
    <property type="project" value="TreeGrafter"/>
</dbReference>
<comment type="similarity">
    <text evidence="1">Belongs to the peptidase M1 family.</text>
</comment>
<dbReference type="GO" id="GO:0043171">
    <property type="term" value="P:peptide catabolic process"/>
    <property type="evidence" value="ECO:0007669"/>
    <property type="project" value="TreeGrafter"/>
</dbReference>
<name>A0A182T145_9DIPT</name>
<reference evidence="3" key="2">
    <citation type="submission" date="2020-05" db="UniProtKB">
        <authorList>
            <consortium name="EnsemblMetazoa"/>
        </authorList>
    </citation>
    <scope>IDENTIFICATION</scope>
    <source>
        <strain evidence="3">maculatus3</strain>
    </source>
</reference>
<dbReference type="Pfam" id="PF11838">
    <property type="entry name" value="ERAP1_C"/>
    <property type="match status" value="1"/>
</dbReference>
<evidence type="ECO:0000259" key="2">
    <source>
        <dbReference type="Pfam" id="PF11838"/>
    </source>
</evidence>
<dbReference type="GO" id="GO:0008270">
    <property type="term" value="F:zinc ion binding"/>
    <property type="evidence" value="ECO:0007669"/>
    <property type="project" value="TreeGrafter"/>
</dbReference>
<evidence type="ECO:0000313" key="4">
    <source>
        <dbReference type="Proteomes" id="UP000075901"/>
    </source>
</evidence>
<dbReference type="EnsemblMetazoa" id="AMAM017507-RA">
    <property type="protein sequence ID" value="AMAM017507-PA"/>
    <property type="gene ID" value="AMAM017507"/>
</dbReference>
<dbReference type="Gene3D" id="1.25.50.20">
    <property type="match status" value="1"/>
</dbReference>
<reference evidence="4" key="1">
    <citation type="submission" date="2013-09" db="EMBL/GenBank/DDBJ databases">
        <title>The Genome Sequence of Anopheles maculatus species B.</title>
        <authorList>
            <consortium name="The Broad Institute Genomics Platform"/>
            <person name="Neafsey D.E."/>
            <person name="Besansky N."/>
            <person name="Howell P."/>
            <person name="Walton C."/>
            <person name="Young S.K."/>
            <person name="Zeng Q."/>
            <person name="Gargeya S."/>
            <person name="Fitzgerald M."/>
            <person name="Haas B."/>
            <person name="Abouelleil A."/>
            <person name="Allen A.W."/>
            <person name="Alvarado L."/>
            <person name="Arachchi H.M."/>
            <person name="Berlin A.M."/>
            <person name="Chapman S.B."/>
            <person name="Gainer-Dewar J."/>
            <person name="Goldberg J."/>
            <person name="Griggs A."/>
            <person name="Gujja S."/>
            <person name="Hansen M."/>
            <person name="Howarth C."/>
            <person name="Imamovic A."/>
            <person name="Ireland A."/>
            <person name="Larimer J."/>
            <person name="McCowan C."/>
            <person name="Murphy C."/>
            <person name="Pearson M."/>
            <person name="Poon T.W."/>
            <person name="Priest M."/>
            <person name="Roberts A."/>
            <person name="Saif S."/>
            <person name="Shea T."/>
            <person name="Sisk P."/>
            <person name="Sykes S."/>
            <person name="Wortman J."/>
            <person name="Nusbaum C."/>
            <person name="Birren B."/>
        </authorList>
    </citation>
    <scope>NUCLEOTIDE SEQUENCE [LARGE SCALE GENOMIC DNA]</scope>
    <source>
        <strain evidence="4">maculatus3</strain>
    </source>
</reference>